<dbReference type="Pfam" id="PF03116">
    <property type="entry name" value="NQR2_RnfD_RnfE"/>
    <property type="match status" value="1"/>
</dbReference>
<feature type="transmembrane region" description="Helical" evidence="9">
    <location>
        <begin position="210"/>
        <end position="229"/>
    </location>
</feature>
<evidence type="ECO:0000256" key="6">
    <source>
        <dbReference type="ARBA" id="ARBA00022967"/>
    </source>
</evidence>
<dbReference type="GO" id="GO:0005886">
    <property type="term" value="C:plasma membrane"/>
    <property type="evidence" value="ECO:0007669"/>
    <property type="project" value="TreeGrafter"/>
</dbReference>
<evidence type="ECO:0000256" key="1">
    <source>
        <dbReference type="ARBA" id="ARBA00022448"/>
    </source>
</evidence>
<dbReference type="GO" id="GO:0055085">
    <property type="term" value="P:transmembrane transport"/>
    <property type="evidence" value="ECO:0007669"/>
    <property type="project" value="InterPro"/>
</dbReference>
<feature type="transmembrane region" description="Helical" evidence="9">
    <location>
        <begin position="291"/>
        <end position="309"/>
    </location>
</feature>
<evidence type="ECO:0000256" key="5">
    <source>
        <dbReference type="ARBA" id="ARBA00022692"/>
    </source>
</evidence>
<dbReference type="InterPro" id="IPR011303">
    <property type="entry name" value="RnfD_bac"/>
</dbReference>
<proteinExistence type="predicted"/>
<feature type="transmembrane region" description="Helical" evidence="9">
    <location>
        <begin position="182"/>
        <end position="203"/>
    </location>
</feature>
<evidence type="ECO:0000313" key="11">
    <source>
        <dbReference type="Proteomes" id="UP000050975"/>
    </source>
</evidence>
<feature type="transmembrane region" description="Helical" evidence="9">
    <location>
        <begin position="14"/>
        <end position="32"/>
    </location>
</feature>
<evidence type="ECO:0008006" key="12">
    <source>
        <dbReference type="Google" id="ProtNLM"/>
    </source>
</evidence>
<comment type="caution">
    <text evidence="10">The sequence shown here is derived from an EMBL/GenBank/DDBJ whole genome shotgun (WGS) entry which is preliminary data.</text>
</comment>
<evidence type="ECO:0000256" key="7">
    <source>
        <dbReference type="ARBA" id="ARBA00022989"/>
    </source>
</evidence>
<feature type="transmembrane region" description="Helical" evidence="9">
    <location>
        <begin position="62"/>
        <end position="78"/>
    </location>
</feature>
<feature type="transmembrane region" description="Helical" evidence="9">
    <location>
        <begin position="84"/>
        <end position="107"/>
    </location>
</feature>
<dbReference type="GO" id="GO:0022900">
    <property type="term" value="P:electron transport chain"/>
    <property type="evidence" value="ECO:0007669"/>
    <property type="project" value="InterPro"/>
</dbReference>
<keyword evidence="7 9" id="KW-1133">Transmembrane helix</keyword>
<organism evidence="10 11">
    <name type="scientific">candidate division WOR_3 bacterium SM1_77</name>
    <dbReference type="NCBI Taxonomy" id="1703778"/>
    <lineage>
        <taxon>Bacteria</taxon>
        <taxon>Bacteria division WOR-3</taxon>
    </lineage>
</organism>
<keyword evidence="2" id="KW-0597">Phosphoprotein</keyword>
<keyword evidence="6" id="KW-1278">Translocase</keyword>
<keyword evidence="1" id="KW-0813">Transport</keyword>
<dbReference type="AlphaFoldDB" id="A0A0S8K0B3"/>
<dbReference type="EMBL" id="LJVE01000058">
    <property type="protein sequence ID" value="KPL14270.1"/>
    <property type="molecule type" value="Genomic_DNA"/>
</dbReference>
<evidence type="ECO:0000256" key="9">
    <source>
        <dbReference type="SAM" id="Phobius"/>
    </source>
</evidence>
<evidence type="ECO:0000256" key="4">
    <source>
        <dbReference type="ARBA" id="ARBA00022643"/>
    </source>
</evidence>
<evidence type="ECO:0000256" key="2">
    <source>
        <dbReference type="ARBA" id="ARBA00022553"/>
    </source>
</evidence>
<evidence type="ECO:0000256" key="3">
    <source>
        <dbReference type="ARBA" id="ARBA00022630"/>
    </source>
</evidence>
<evidence type="ECO:0000256" key="8">
    <source>
        <dbReference type="ARBA" id="ARBA00023136"/>
    </source>
</evidence>
<dbReference type="Proteomes" id="UP000050975">
    <property type="component" value="Unassembled WGS sequence"/>
</dbReference>
<dbReference type="InterPro" id="IPR004338">
    <property type="entry name" value="NqrB/RnfD"/>
</dbReference>
<dbReference type="NCBIfam" id="TIGR01946">
    <property type="entry name" value="rnfD"/>
    <property type="match status" value="1"/>
</dbReference>
<evidence type="ECO:0000313" key="10">
    <source>
        <dbReference type="EMBL" id="KPL14270.1"/>
    </source>
</evidence>
<gene>
    <name evidence="10" type="ORF">AMJ74_03720</name>
</gene>
<reference evidence="10 11" key="1">
    <citation type="journal article" date="2015" name="Microbiome">
        <title>Genomic resolution of linkages in carbon, nitrogen, and sulfur cycling among widespread estuary sediment bacteria.</title>
        <authorList>
            <person name="Baker B.J."/>
            <person name="Lazar C.S."/>
            <person name="Teske A.P."/>
            <person name="Dick G.J."/>
        </authorList>
    </citation>
    <scope>NUCLEOTIDE SEQUENCE [LARGE SCALE GENOMIC DNA]</scope>
    <source>
        <strain evidence="10">SM1_77</strain>
    </source>
</reference>
<accession>A0A0S8K0B3</accession>
<protein>
    <recommendedName>
        <fullName evidence="12">NADH:ubiquinone oxidoreductase, Na translocating, B subunit</fullName>
    </recommendedName>
</protein>
<keyword evidence="5 9" id="KW-0812">Transmembrane</keyword>
<feature type="transmembrane region" description="Helical" evidence="9">
    <location>
        <begin position="119"/>
        <end position="143"/>
    </location>
</feature>
<dbReference type="PANTHER" id="PTHR30578">
    <property type="entry name" value="ELECTRON TRANSPORT COMPLEX PROTEIN RNFD"/>
    <property type="match status" value="1"/>
</dbReference>
<keyword evidence="3" id="KW-0285">Flavoprotein</keyword>
<feature type="transmembrane region" description="Helical" evidence="9">
    <location>
        <begin position="38"/>
        <end position="55"/>
    </location>
</feature>
<sequence>MKKKKSRKILKQTIMRRMIIGLVPCTIASVYFFGWRSLFLVLVSCAVGFATEYLFTRRRNEPVTEAVFVSSIIYALILPPTTPLHVLMIGMVFAIMFGKMVFGGFGYNIFNPAMVGRAFVYVCFPVAMTATWAPAAGGTWGALTTWSTALVPDVITSATPMALVKAGTATPPPVLIMLIGRLAGTMGVTSALAILLGGIYVFFTKTANRYIIITVIAVYALINALLVVVNVPGVAGTIPALLGGGFLFGAFFMATDPISAPKTRPAQIVYAAIIAVSTAIIRTFSVFNGGFMFSLLLANMFAPILDFGFKQRRRKRGLGSNQKSGGN</sequence>
<feature type="transmembrane region" description="Helical" evidence="9">
    <location>
        <begin position="267"/>
        <end position="285"/>
    </location>
</feature>
<dbReference type="PANTHER" id="PTHR30578:SF1">
    <property type="entry name" value="NA(+)-TRANSLOCATING NADH-QUINONE REDUCTASE SUBUNIT B"/>
    <property type="match status" value="1"/>
</dbReference>
<feature type="transmembrane region" description="Helical" evidence="9">
    <location>
        <begin position="235"/>
        <end position="255"/>
    </location>
</feature>
<keyword evidence="8 9" id="KW-0472">Membrane</keyword>
<name>A0A0S8K0B3_UNCW3</name>
<keyword evidence="4" id="KW-0288">FMN</keyword>